<dbReference type="GO" id="GO:0016887">
    <property type="term" value="F:ATP hydrolysis activity"/>
    <property type="evidence" value="ECO:0007669"/>
    <property type="project" value="InterPro"/>
</dbReference>
<dbReference type="InterPro" id="IPR003439">
    <property type="entry name" value="ABC_transporter-like_ATP-bd"/>
</dbReference>
<evidence type="ECO:0000313" key="7">
    <source>
        <dbReference type="Proteomes" id="UP000318422"/>
    </source>
</evidence>
<organism evidence="6 7">
    <name type="scientific">Zoogloea ramigera</name>
    <dbReference type="NCBI Taxonomy" id="350"/>
    <lineage>
        <taxon>Bacteria</taxon>
        <taxon>Pseudomonadati</taxon>
        <taxon>Pseudomonadota</taxon>
        <taxon>Betaproteobacteria</taxon>
        <taxon>Rhodocyclales</taxon>
        <taxon>Zoogloeaceae</taxon>
        <taxon>Zoogloea</taxon>
    </lineage>
</organism>
<evidence type="ECO:0000313" key="6">
    <source>
        <dbReference type="EMBL" id="GEC97163.1"/>
    </source>
</evidence>
<feature type="domain" description="ABC transporter" evidence="5">
    <location>
        <begin position="1"/>
        <end position="188"/>
    </location>
</feature>
<comment type="caution">
    <text evidence="6">The sequence shown here is derived from an EMBL/GenBank/DDBJ whole genome shotgun (WGS) entry which is preliminary data.</text>
</comment>
<dbReference type="AlphaFoldDB" id="A0A4Y4D0Q6"/>
<sequence>MAGDLLLRVAGLRAGYAGPVAGPLDFELRRGEIVGLAGPNGAGKSTLLKALWGGVRVFGGEVHKAPGLQISHQAQGFDDLRGVPLSGHDLLGLTGADPAGLPPWLAGRLGERLDRLSGGQLQFLRLWACLAAPADLVLLDEPTNNLDRAGVAHLADWLGRAHGGQGIVLVSHDHAFIDQVCTRVVEVGA</sequence>
<protein>
    <recommendedName>
        <fullName evidence="5">ABC transporter domain-containing protein</fullName>
    </recommendedName>
</protein>
<dbReference type="PANTHER" id="PTHR19211:SF123">
    <property type="entry name" value="ABC TRANSPORTER"/>
    <property type="match status" value="1"/>
</dbReference>
<dbReference type="PROSITE" id="PS50893">
    <property type="entry name" value="ABC_TRANSPORTER_2"/>
    <property type="match status" value="1"/>
</dbReference>
<dbReference type="RefSeq" id="WP_141354214.1">
    <property type="nucleotide sequence ID" value="NZ_BJNV01000068.1"/>
</dbReference>
<dbReference type="InterPro" id="IPR003959">
    <property type="entry name" value="ATPase_AAA_core"/>
</dbReference>
<dbReference type="Gene3D" id="3.40.50.300">
    <property type="entry name" value="P-loop containing nucleotide triphosphate hydrolases"/>
    <property type="match status" value="2"/>
</dbReference>
<dbReference type="PANTHER" id="PTHR19211">
    <property type="entry name" value="ATP-BINDING TRANSPORT PROTEIN-RELATED"/>
    <property type="match status" value="1"/>
</dbReference>
<accession>A0A4Y4D0Q6</accession>
<evidence type="ECO:0000256" key="3">
    <source>
        <dbReference type="ARBA" id="ARBA00022741"/>
    </source>
</evidence>
<dbReference type="SUPFAM" id="SSF52540">
    <property type="entry name" value="P-loop containing nucleoside triphosphate hydrolases"/>
    <property type="match status" value="1"/>
</dbReference>
<keyword evidence="1" id="KW-1003">Cell membrane</keyword>
<dbReference type="GO" id="GO:0005524">
    <property type="term" value="F:ATP binding"/>
    <property type="evidence" value="ECO:0007669"/>
    <property type="project" value="UniProtKB-KW"/>
</dbReference>
<evidence type="ECO:0000259" key="5">
    <source>
        <dbReference type="PROSITE" id="PS50893"/>
    </source>
</evidence>
<gene>
    <name evidence="6" type="ORF">ZRA01_32360</name>
</gene>
<evidence type="ECO:0000256" key="4">
    <source>
        <dbReference type="ARBA" id="ARBA00022840"/>
    </source>
</evidence>
<dbReference type="InterPro" id="IPR003593">
    <property type="entry name" value="AAA+_ATPase"/>
</dbReference>
<evidence type="ECO:0000256" key="2">
    <source>
        <dbReference type="ARBA" id="ARBA00022737"/>
    </source>
</evidence>
<evidence type="ECO:0000256" key="1">
    <source>
        <dbReference type="ARBA" id="ARBA00022475"/>
    </source>
</evidence>
<dbReference type="EMBL" id="BJNV01000068">
    <property type="protein sequence ID" value="GEC97163.1"/>
    <property type="molecule type" value="Genomic_DNA"/>
</dbReference>
<dbReference type="Proteomes" id="UP000318422">
    <property type="component" value="Unassembled WGS sequence"/>
</dbReference>
<dbReference type="Pfam" id="PF13304">
    <property type="entry name" value="AAA_21"/>
    <property type="match status" value="1"/>
</dbReference>
<keyword evidence="3" id="KW-0547">Nucleotide-binding</keyword>
<dbReference type="OrthoDB" id="9806726at2"/>
<dbReference type="InterPro" id="IPR027417">
    <property type="entry name" value="P-loop_NTPase"/>
</dbReference>
<dbReference type="InterPro" id="IPR050611">
    <property type="entry name" value="ABCF"/>
</dbReference>
<keyword evidence="7" id="KW-1185">Reference proteome</keyword>
<proteinExistence type="predicted"/>
<reference evidence="6 7" key="1">
    <citation type="submission" date="2019-06" db="EMBL/GenBank/DDBJ databases">
        <title>Whole genome shotgun sequence of Zoogloea ramigera NBRC 15342.</title>
        <authorList>
            <person name="Hosoyama A."/>
            <person name="Uohara A."/>
            <person name="Ohji S."/>
            <person name="Ichikawa N."/>
        </authorList>
    </citation>
    <scope>NUCLEOTIDE SEQUENCE [LARGE SCALE GENOMIC DNA]</scope>
    <source>
        <strain evidence="6 7">NBRC 15342</strain>
    </source>
</reference>
<keyword evidence="1" id="KW-0472">Membrane</keyword>
<dbReference type="Pfam" id="PF00005">
    <property type="entry name" value="ABC_tran"/>
    <property type="match status" value="1"/>
</dbReference>
<name>A0A4Y4D0Q6_ZOORA</name>
<dbReference type="SMART" id="SM00382">
    <property type="entry name" value="AAA"/>
    <property type="match status" value="1"/>
</dbReference>
<keyword evidence="4" id="KW-0067">ATP-binding</keyword>
<keyword evidence="2" id="KW-0677">Repeat</keyword>